<name>A0A1A8XEL0_PLAOA</name>
<dbReference type="AlphaFoldDB" id="A0A1A8XEL0"/>
<accession>A0A1A8XEL0</accession>
<dbReference type="InterPro" id="IPR008780">
    <property type="entry name" value="Plasmodium_Vir"/>
</dbReference>
<sequence length="355" mass="41680">MDTNSIDNFFHNWYQRYDELMGLPLYLTYSQFSSYYSITRTQGDFCEYYIQKGIPHFGEIRRVCSTVEGILNHLYSESYEELDDECKPFEYVSYFLYDKIKNIATSTNLQLLYGALDSLLIKNLMGKNCDIIKFGNNNDEFDKRKELYFRGEILQWIKLKYKAKFIFNHHFCKDYLNECSRFYNENIKDNYCKEFEHYAKELGSFANNFNETLTFLKEEQVNIDEKEIDLPIKSKCPPEVHTAKLAPQEPNLANDGQSVEQDSASFQTWSVTLDSPNSDTNVTAASVSGTLIGISLLSLFFWKFTPLGSRIQHKIWGIKNNHNLENKTNENIIDTYDNEDIYSYNNEYNIQYHSA</sequence>
<protein>
    <submittedName>
        <fullName evidence="1">PIR Superfamily Protein</fullName>
    </submittedName>
</protein>
<organism evidence="1 2">
    <name type="scientific">Plasmodium ovale curtisi</name>
    <dbReference type="NCBI Taxonomy" id="864141"/>
    <lineage>
        <taxon>Eukaryota</taxon>
        <taxon>Sar</taxon>
        <taxon>Alveolata</taxon>
        <taxon>Apicomplexa</taxon>
        <taxon>Aconoidasida</taxon>
        <taxon>Haemosporida</taxon>
        <taxon>Plasmodiidae</taxon>
        <taxon>Plasmodium</taxon>
        <taxon>Plasmodium (Plasmodium)</taxon>
    </lineage>
</organism>
<dbReference type="EMBL" id="FLQV01003743">
    <property type="protein sequence ID" value="SBT02781.1"/>
    <property type="molecule type" value="Genomic_DNA"/>
</dbReference>
<evidence type="ECO:0000313" key="1">
    <source>
        <dbReference type="EMBL" id="SBT02781.1"/>
    </source>
</evidence>
<proteinExistence type="predicted"/>
<evidence type="ECO:0000313" key="2">
    <source>
        <dbReference type="Proteomes" id="UP000078546"/>
    </source>
</evidence>
<gene>
    <name evidence="1" type="ORF">POVCU1_080690</name>
</gene>
<dbReference type="Pfam" id="PF05795">
    <property type="entry name" value="Plasmodium_Vir"/>
    <property type="match status" value="1"/>
</dbReference>
<reference evidence="2" key="1">
    <citation type="submission" date="2016-05" db="EMBL/GenBank/DDBJ databases">
        <authorList>
            <person name="Naeem Raeece"/>
        </authorList>
    </citation>
    <scope>NUCLEOTIDE SEQUENCE [LARGE SCALE GENOMIC DNA]</scope>
</reference>
<dbReference type="Proteomes" id="UP000078546">
    <property type="component" value="Unassembled WGS sequence"/>
</dbReference>